<dbReference type="KEGG" id="mff:MFFC18_28350"/>
<evidence type="ECO:0000313" key="1">
    <source>
        <dbReference type="EMBL" id="QEG22947.1"/>
    </source>
</evidence>
<dbReference type="EMBL" id="CP042912">
    <property type="protein sequence ID" value="QEG22947.1"/>
    <property type="molecule type" value="Genomic_DNA"/>
</dbReference>
<dbReference type="AlphaFoldDB" id="A0A5B9P8B7"/>
<proteinExistence type="predicted"/>
<protein>
    <recommendedName>
        <fullName evidence="3">DNA alkylation repair enzyme</fullName>
    </recommendedName>
</protein>
<dbReference type="STRING" id="980251.GCA_001642875_02564"/>
<dbReference type="RefSeq" id="WP_075084998.1">
    <property type="nucleotide sequence ID" value="NZ_CP042912.1"/>
</dbReference>
<organism evidence="1 2">
    <name type="scientific">Mariniblastus fucicola</name>
    <dbReference type="NCBI Taxonomy" id="980251"/>
    <lineage>
        <taxon>Bacteria</taxon>
        <taxon>Pseudomonadati</taxon>
        <taxon>Planctomycetota</taxon>
        <taxon>Planctomycetia</taxon>
        <taxon>Pirellulales</taxon>
        <taxon>Pirellulaceae</taxon>
        <taxon>Mariniblastus</taxon>
    </lineage>
</organism>
<accession>A0A5B9P8B7</accession>
<name>A0A5B9P8B7_9BACT</name>
<dbReference type="OrthoDB" id="667893at2"/>
<reference evidence="1 2" key="1">
    <citation type="submission" date="2019-08" db="EMBL/GenBank/DDBJ databases">
        <title>Deep-cultivation of Planctomycetes and their phenomic and genomic characterization uncovers novel biology.</title>
        <authorList>
            <person name="Wiegand S."/>
            <person name="Jogler M."/>
            <person name="Boedeker C."/>
            <person name="Pinto D."/>
            <person name="Vollmers J."/>
            <person name="Rivas-Marin E."/>
            <person name="Kohn T."/>
            <person name="Peeters S.H."/>
            <person name="Heuer A."/>
            <person name="Rast P."/>
            <person name="Oberbeckmann S."/>
            <person name="Bunk B."/>
            <person name="Jeske O."/>
            <person name="Meyerdierks A."/>
            <person name="Storesund J.E."/>
            <person name="Kallscheuer N."/>
            <person name="Luecker S."/>
            <person name="Lage O.M."/>
            <person name="Pohl T."/>
            <person name="Merkel B.J."/>
            <person name="Hornburger P."/>
            <person name="Mueller R.-W."/>
            <person name="Bruemmer F."/>
            <person name="Labrenz M."/>
            <person name="Spormann A.M."/>
            <person name="Op den Camp H."/>
            <person name="Overmann J."/>
            <person name="Amann R."/>
            <person name="Jetten M.S.M."/>
            <person name="Mascher T."/>
            <person name="Medema M.H."/>
            <person name="Devos D.P."/>
            <person name="Kaster A.-K."/>
            <person name="Ovreas L."/>
            <person name="Rohde M."/>
            <person name="Galperin M.Y."/>
            <person name="Jogler C."/>
        </authorList>
    </citation>
    <scope>NUCLEOTIDE SEQUENCE [LARGE SCALE GENOMIC DNA]</scope>
    <source>
        <strain evidence="1 2">FC18</strain>
    </source>
</reference>
<dbReference type="Proteomes" id="UP000322214">
    <property type="component" value="Chromosome"/>
</dbReference>
<evidence type="ECO:0008006" key="3">
    <source>
        <dbReference type="Google" id="ProtNLM"/>
    </source>
</evidence>
<keyword evidence="2" id="KW-1185">Reference proteome</keyword>
<gene>
    <name evidence="1" type="ORF">MFFC18_28350</name>
</gene>
<evidence type="ECO:0000313" key="2">
    <source>
        <dbReference type="Proteomes" id="UP000322214"/>
    </source>
</evidence>
<sequence length="174" mass="19800">MIIRQQLLKTHSRENADFIEDYVARTPGAAIELMACFLSDETKVAQRSSQVVGNLGRHHPEMLEPWWDEMITAGDQPTHIAIRRNVTRYFSELELPIPNCLEKRIAESFTDWAVDVNSPVAVAVFAMQFVADRHQKFPKLAESIKNEIESRMESDSATPGFCNRGRKILQQLAS</sequence>